<feature type="compositionally biased region" description="Low complexity" evidence="3">
    <location>
        <begin position="290"/>
        <end position="311"/>
    </location>
</feature>
<dbReference type="Gene3D" id="3.30.70.330">
    <property type="match status" value="1"/>
</dbReference>
<dbReference type="GO" id="GO:0003723">
    <property type="term" value="F:RNA binding"/>
    <property type="evidence" value="ECO:0007669"/>
    <property type="project" value="UniProtKB-UniRule"/>
</dbReference>
<feature type="region of interest" description="Disordered" evidence="3">
    <location>
        <begin position="9"/>
        <end position="65"/>
    </location>
</feature>
<feature type="region of interest" description="Disordered" evidence="3">
    <location>
        <begin position="367"/>
        <end position="543"/>
    </location>
</feature>
<dbReference type="Proteomes" id="UP001187682">
    <property type="component" value="Unassembled WGS sequence"/>
</dbReference>
<feature type="compositionally biased region" description="Basic and acidic residues" evidence="3">
    <location>
        <begin position="367"/>
        <end position="402"/>
    </location>
</feature>
<proteinExistence type="predicted"/>
<reference evidence="5" key="1">
    <citation type="submission" date="2018-03" db="EMBL/GenBank/DDBJ databases">
        <authorList>
            <person name="Guldener U."/>
        </authorList>
    </citation>
    <scope>NUCLEOTIDE SEQUENCE</scope>
</reference>
<accession>A0AAE8SVY1</accession>
<feature type="compositionally biased region" description="Basic and acidic residues" evidence="3">
    <location>
        <begin position="182"/>
        <end position="215"/>
    </location>
</feature>
<evidence type="ECO:0000259" key="4">
    <source>
        <dbReference type="PROSITE" id="PS50102"/>
    </source>
</evidence>
<comment type="caution">
    <text evidence="5">The sequence shown here is derived from an EMBL/GenBank/DDBJ whole genome shotgun (WGS) entry which is preliminary data.</text>
</comment>
<name>A0AAE8SVY1_9PEZI</name>
<dbReference type="EMBL" id="ONZQ02000007">
    <property type="protein sequence ID" value="SPO02954.1"/>
    <property type="molecule type" value="Genomic_DNA"/>
</dbReference>
<protein>
    <submittedName>
        <fullName evidence="5">Related to translation initiation factor eIF-4B</fullName>
    </submittedName>
</protein>
<evidence type="ECO:0000256" key="2">
    <source>
        <dbReference type="PROSITE-ProRule" id="PRU00176"/>
    </source>
</evidence>
<feature type="compositionally biased region" description="Low complexity" evidence="3">
    <location>
        <begin position="326"/>
        <end position="341"/>
    </location>
</feature>
<dbReference type="GO" id="GO:0005730">
    <property type="term" value="C:nucleolus"/>
    <property type="evidence" value="ECO:0007669"/>
    <property type="project" value="TreeGrafter"/>
</dbReference>
<dbReference type="SMART" id="SM00360">
    <property type="entry name" value="RRM"/>
    <property type="match status" value="1"/>
</dbReference>
<keyword evidence="6" id="KW-1185">Reference proteome</keyword>
<feature type="region of interest" description="Disordered" evidence="3">
    <location>
        <begin position="142"/>
        <end position="355"/>
    </location>
</feature>
<dbReference type="Pfam" id="PF00076">
    <property type="entry name" value="RRM_1"/>
    <property type="match status" value="1"/>
</dbReference>
<feature type="compositionally biased region" description="Basic and acidic residues" evidence="3">
    <location>
        <begin position="427"/>
        <end position="459"/>
    </location>
</feature>
<organism evidence="5 6">
    <name type="scientific">Cephalotrichum gorgonifer</name>
    <dbReference type="NCBI Taxonomy" id="2041049"/>
    <lineage>
        <taxon>Eukaryota</taxon>
        <taxon>Fungi</taxon>
        <taxon>Dikarya</taxon>
        <taxon>Ascomycota</taxon>
        <taxon>Pezizomycotina</taxon>
        <taxon>Sordariomycetes</taxon>
        <taxon>Hypocreomycetidae</taxon>
        <taxon>Microascales</taxon>
        <taxon>Microascaceae</taxon>
        <taxon>Cephalotrichum</taxon>
    </lineage>
</organism>
<dbReference type="InterPro" id="IPR012677">
    <property type="entry name" value="Nucleotide-bd_a/b_plait_sf"/>
</dbReference>
<evidence type="ECO:0000313" key="6">
    <source>
        <dbReference type="Proteomes" id="UP001187682"/>
    </source>
</evidence>
<evidence type="ECO:0000313" key="5">
    <source>
        <dbReference type="EMBL" id="SPO02954.1"/>
    </source>
</evidence>
<feature type="compositionally biased region" description="Basic and acidic residues" evidence="3">
    <location>
        <begin position="151"/>
        <end position="160"/>
    </location>
</feature>
<dbReference type="SUPFAM" id="SSF54928">
    <property type="entry name" value="RNA-binding domain, RBD"/>
    <property type="match status" value="1"/>
</dbReference>
<dbReference type="PANTHER" id="PTHR23236:SF11">
    <property type="entry name" value="EUKARYOTIC TRANSLATION INITIATION FACTOR 4H"/>
    <property type="match status" value="1"/>
</dbReference>
<dbReference type="GO" id="GO:0003743">
    <property type="term" value="F:translation initiation factor activity"/>
    <property type="evidence" value="ECO:0007669"/>
    <property type="project" value="UniProtKB-KW"/>
</dbReference>
<evidence type="ECO:0000256" key="1">
    <source>
        <dbReference type="ARBA" id="ARBA00022884"/>
    </source>
</evidence>
<sequence>MSLGDFMNEPAFGGGSWADEVEDTIGTQPLPAPDNHRGGGMGSSSFGGDRGYARSSAPLPLPTRPPFTAHIGNLPYDVTMEALTEIFESCGVANVRIIEDRELQRPKGFAYIEFNDLDGLKKGLDLDGETFSGRYMKVKVADTQRSSGGESNRDLSDWSRKGPLADLPGRGGDRQGSGSFGDRGDRGGFGDRRAPREPMADDGKVRDFGNWERRGPLSPRVAEAPMMSREGSRARSNIPADRHQGASWGEGREEGSRPPRKEFEEKPPTAAERDTAWRNSMRPDARNTPASQSGEGSEAPSSPAPAAAVPATRPKLNLAKRTVSVAETADAPAAATPTDGAKSNPFGAARPIDTLARERAIEERRLKEKLEAEEKQKEERRLAKEAAAKEEAEKAEAAKADAESQTAKDAAAKDGADKAAAGGETKAAAEGEKSAEAGNSKEQRLPARTREPREQRPKIADGGNWRSASGDQRTRGAPTGPRRGGGAPRGGRNEGPRPPRTNGSQQQAPAAAAEEPASPATDADGWTTVPKGSRRPGGRPLAS</sequence>
<feature type="domain" description="RRM" evidence="4">
    <location>
        <begin position="67"/>
        <end position="143"/>
    </location>
</feature>
<keyword evidence="5" id="KW-0648">Protein biosynthesis</keyword>
<evidence type="ECO:0000256" key="3">
    <source>
        <dbReference type="SAM" id="MobiDB-lite"/>
    </source>
</evidence>
<dbReference type="PANTHER" id="PTHR23236">
    <property type="entry name" value="EUKARYOTIC TRANSLATION INITIATION FACTOR 4B/4H"/>
    <property type="match status" value="1"/>
</dbReference>
<feature type="compositionally biased region" description="Basic and acidic residues" evidence="3">
    <location>
        <begin position="240"/>
        <end position="285"/>
    </location>
</feature>
<gene>
    <name evidence="5" type="ORF">DNG_05635</name>
</gene>
<dbReference type="InterPro" id="IPR000504">
    <property type="entry name" value="RRM_dom"/>
</dbReference>
<dbReference type="AlphaFoldDB" id="A0AAE8SVY1"/>
<keyword evidence="5" id="KW-0396">Initiation factor</keyword>
<keyword evidence="1 2" id="KW-0694">RNA-binding</keyword>
<dbReference type="InterPro" id="IPR035979">
    <property type="entry name" value="RBD_domain_sf"/>
</dbReference>
<feature type="compositionally biased region" description="Low complexity" evidence="3">
    <location>
        <begin position="500"/>
        <end position="520"/>
    </location>
</feature>
<dbReference type="PROSITE" id="PS50102">
    <property type="entry name" value="RRM"/>
    <property type="match status" value="1"/>
</dbReference>